<keyword evidence="2" id="KW-1185">Reference proteome</keyword>
<dbReference type="AlphaFoldDB" id="G6FUM8"/>
<evidence type="ECO:0000313" key="1">
    <source>
        <dbReference type="EMBL" id="EHC12958.1"/>
    </source>
</evidence>
<organism evidence="1 2">
    <name type="scientific">Fischerella thermalis JSC-11</name>
    <dbReference type="NCBI Taxonomy" id="741277"/>
    <lineage>
        <taxon>Bacteria</taxon>
        <taxon>Bacillati</taxon>
        <taxon>Cyanobacteriota</taxon>
        <taxon>Cyanophyceae</taxon>
        <taxon>Nostocales</taxon>
        <taxon>Hapalosiphonaceae</taxon>
        <taxon>Fischerella</taxon>
    </lineage>
</organism>
<proteinExistence type="predicted"/>
<name>G6FUM8_9CYAN</name>
<sequence>MIEKIPSHRNVPSEKLALLNQNMNLQFTGVTRRSRDVAMLRLY</sequence>
<dbReference type="RefSeq" id="WP_009457254.1">
    <property type="nucleotide sequence ID" value="NZ_AGIZ01000007.1"/>
</dbReference>
<accession>G6FUM8</accession>
<protein>
    <submittedName>
        <fullName evidence="1">Uncharacterized protein</fullName>
    </submittedName>
</protein>
<comment type="caution">
    <text evidence="1">The sequence shown here is derived from an EMBL/GenBank/DDBJ whole genome shotgun (WGS) entry which is preliminary data.</text>
</comment>
<gene>
    <name evidence="1" type="ORF">FJSC11DRAFT_2575</name>
</gene>
<evidence type="ECO:0000313" key="2">
    <source>
        <dbReference type="Proteomes" id="UP000004344"/>
    </source>
</evidence>
<dbReference type="Proteomes" id="UP000004344">
    <property type="component" value="Unassembled WGS sequence"/>
</dbReference>
<dbReference type="EMBL" id="AGIZ01000007">
    <property type="protein sequence ID" value="EHC12958.1"/>
    <property type="molecule type" value="Genomic_DNA"/>
</dbReference>
<reference evidence="1 2" key="1">
    <citation type="submission" date="2011-09" db="EMBL/GenBank/DDBJ databases">
        <title>The draft genome of Fischerella sp. JSC-11.</title>
        <authorList>
            <consortium name="US DOE Joint Genome Institute (JGI-PGF)"/>
            <person name="Lucas S."/>
            <person name="Han J."/>
            <person name="Lapidus A."/>
            <person name="Cheng J.-F."/>
            <person name="Goodwin L."/>
            <person name="Pitluck S."/>
            <person name="Peters L."/>
            <person name="Land M.L."/>
            <person name="Hauser L."/>
            <person name="Sarkisova S."/>
            <person name="Bryant D.A."/>
            <person name="Brown I."/>
            <person name="Woyke T.J."/>
        </authorList>
    </citation>
    <scope>NUCLEOTIDE SEQUENCE [LARGE SCALE GENOMIC DNA]</scope>
    <source>
        <strain evidence="1 2">JSC-11</strain>
    </source>
</reference>
<dbReference type="PATRIC" id="fig|741277.3.peg.2128"/>
<dbReference type="GeneID" id="93209906"/>